<proteinExistence type="predicted"/>
<evidence type="ECO:0000256" key="2">
    <source>
        <dbReference type="ARBA" id="ARBA00023125"/>
    </source>
</evidence>
<keyword evidence="2 4" id="KW-0238">DNA-binding</keyword>
<dbReference type="SUPFAM" id="SSF46689">
    <property type="entry name" value="Homeodomain-like"/>
    <property type="match status" value="1"/>
</dbReference>
<dbReference type="GO" id="GO:0003700">
    <property type="term" value="F:DNA-binding transcription factor activity"/>
    <property type="evidence" value="ECO:0007669"/>
    <property type="project" value="TreeGrafter"/>
</dbReference>
<evidence type="ECO:0000313" key="7">
    <source>
        <dbReference type="Proteomes" id="UP000031675"/>
    </source>
</evidence>
<dbReference type="STRING" id="183763.LP52_19140"/>
<dbReference type="PANTHER" id="PTHR30055:SF238">
    <property type="entry name" value="MYCOFACTOCIN BIOSYNTHESIS TRANSCRIPTIONAL REGULATOR MFTR-RELATED"/>
    <property type="match status" value="1"/>
</dbReference>
<dbReference type="Pfam" id="PF17754">
    <property type="entry name" value="TetR_C_14"/>
    <property type="match status" value="1"/>
</dbReference>
<dbReference type="Gene3D" id="1.10.10.60">
    <property type="entry name" value="Homeodomain-like"/>
    <property type="match status" value="1"/>
</dbReference>
<dbReference type="OrthoDB" id="3296001at2"/>
<dbReference type="Gene3D" id="1.10.357.10">
    <property type="entry name" value="Tetracycline Repressor, domain 2"/>
    <property type="match status" value="1"/>
</dbReference>
<organism evidence="6 7">
    <name type="scientific">Streptomonospora alba</name>
    <dbReference type="NCBI Taxonomy" id="183763"/>
    <lineage>
        <taxon>Bacteria</taxon>
        <taxon>Bacillati</taxon>
        <taxon>Actinomycetota</taxon>
        <taxon>Actinomycetes</taxon>
        <taxon>Streptosporangiales</taxon>
        <taxon>Nocardiopsidaceae</taxon>
        <taxon>Streptomonospora</taxon>
    </lineage>
</organism>
<dbReference type="EMBL" id="JROO01000038">
    <property type="protein sequence ID" value="KIH97382.1"/>
    <property type="molecule type" value="Genomic_DNA"/>
</dbReference>
<dbReference type="InterPro" id="IPR050109">
    <property type="entry name" value="HTH-type_TetR-like_transc_reg"/>
</dbReference>
<name>A0A0C2JKC0_9ACTN</name>
<dbReference type="InterPro" id="IPR001647">
    <property type="entry name" value="HTH_TetR"/>
</dbReference>
<evidence type="ECO:0000256" key="4">
    <source>
        <dbReference type="PROSITE-ProRule" id="PRU00335"/>
    </source>
</evidence>
<gene>
    <name evidence="6" type="ORF">LP52_19140</name>
</gene>
<dbReference type="PANTHER" id="PTHR30055">
    <property type="entry name" value="HTH-TYPE TRANSCRIPTIONAL REGULATOR RUTR"/>
    <property type="match status" value="1"/>
</dbReference>
<dbReference type="Proteomes" id="UP000031675">
    <property type="component" value="Unassembled WGS sequence"/>
</dbReference>
<evidence type="ECO:0000256" key="3">
    <source>
        <dbReference type="ARBA" id="ARBA00023163"/>
    </source>
</evidence>
<dbReference type="Pfam" id="PF00440">
    <property type="entry name" value="TetR_N"/>
    <property type="match status" value="1"/>
</dbReference>
<evidence type="ECO:0000313" key="6">
    <source>
        <dbReference type="EMBL" id="KIH97382.1"/>
    </source>
</evidence>
<dbReference type="PROSITE" id="PS01081">
    <property type="entry name" value="HTH_TETR_1"/>
    <property type="match status" value="1"/>
</dbReference>
<protein>
    <recommendedName>
        <fullName evidence="5">HTH tetR-type domain-containing protein</fullName>
    </recommendedName>
</protein>
<evidence type="ECO:0000256" key="1">
    <source>
        <dbReference type="ARBA" id="ARBA00023015"/>
    </source>
</evidence>
<comment type="caution">
    <text evidence="6">The sequence shown here is derived from an EMBL/GenBank/DDBJ whole genome shotgun (WGS) entry which is preliminary data.</text>
</comment>
<dbReference type="InterPro" id="IPR041347">
    <property type="entry name" value="MftR_C"/>
</dbReference>
<dbReference type="PROSITE" id="PS50977">
    <property type="entry name" value="HTH_TETR_2"/>
    <property type="match status" value="1"/>
</dbReference>
<reference evidence="7" key="1">
    <citation type="journal article" date="2015" name="Chem. Biol.">
        <title>Structure, bioactivity, and resistance mechanism of streptomonomicin, an unusual lasso Peptide from an understudied halophilic actinomycete.</title>
        <authorList>
            <person name="Metelev M."/>
            <person name="Tietz J.I."/>
            <person name="Melby J.O."/>
            <person name="Blair P.M."/>
            <person name="Zhu L."/>
            <person name="Livnat I."/>
            <person name="Severinov K."/>
            <person name="Mitchell D.A."/>
        </authorList>
    </citation>
    <scope>NUCLEOTIDE SEQUENCE [LARGE SCALE GENOMIC DNA]</scope>
    <source>
        <strain evidence="7">YIM 90003</strain>
    </source>
</reference>
<keyword evidence="1" id="KW-0805">Transcription regulation</keyword>
<dbReference type="RefSeq" id="WP_040275562.1">
    <property type="nucleotide sequence ID" value="NZ_JROO01000038.1"/>
</dbReference>
<sequence length="193" mass="21455">MSQDWRERKKARTRERIQREALRLFGEQGYDETTVTRIAAAAGVSHTTFFRYFPTKEDVVLADEYDPLIEAAMRSRPDSEDLVERVRNAMAEGLAAVYAADRDALLARVRLLLSAPALRSRLWEQMQSTQALLERSLAGTDDPAAVPMRVRVVASACLAVLTTAITTWGDEGGTADLPELVDEAFAQLRAELS</sequence>
<feature type="domain" description="HTH tetR-type" evidence="5">
    <location>
        <begin position="11"/>
        <end position="71"/>
    </location>
</feature>
<dbReference type="AlphaFoldDB" id="A0A0C2JKC0"/>
<dbReference type="InterPro" id="IPR023772">
    <property type="entry name" value="DNA-bd_HTH_TetR-type_CS"/>
</dbReference>
<dbReference type="InterPro" id="IPR009057">
    <property type="entry name" value="Homeodomain-like_sf"/>
</dbReference>
<feature type="DNA-binding region" description="H-T-H motif" evidence="4">
    <location>
        <begin position="34"/>
        <end position="53"/>
    </location>
</feature>
<accession>A0A0C2JKC0</accession>
<keyword evidence="3" id="KW-0804">Transcription</keyword>
<dbReference type="GO" id="GO:0000976">
    <property type="term" value="F:transcription cis-regulatory region binding"/>
    <property type="evidence" value="ECO:0007669"/>
    <property type="project" value="TreeGrafter"/>
</dbReference>
<dbReference type="PRINTS" id="PR00455">
    <property type="entry name" value="HTHTETR"/>
</dbReference>
<keyword evidence="7" id="KW-1185">Reference proteome</keyword>
<evidence type="ECO:0000259" key="5">
    <source>
        <dbReference type="PROSITE" id="PS50977"/>
    </source>
</evidence>